<dbReference type="Gene3D" id="3.40.50.300">
    <property type="entry name" value="P-loop containing nucleotide triphosphate hydrolases"/>
    <property type="match status" value="1"/>
</dbReference>
<evidence type="ECO:0000313" key="1">
    <source>
        <dbReference type="EMBL" id="TBW74456.1"/>
    </source>
</evidence>
<dbReference type="InterPro" id="IPR027417">
    <property type="entry name" value="P-loop_NTPase"/>
</dbReference>
<name>A0A7Z7YTF2_STACP</name>
<dbReference type="AlphaFoldDB" id="A0A7Z7YTF2"/>
<comment type="caution">
    <text evidence="1">The sequence shown here is derived from an EMBL/GenBank/DDBJ whole genome shotgun (WGS) entry which is preliminary data.</text>
</comment>
<dbReference type="EMBL" id="SCHC01000059">
    <property type="protein sequence ID" value="TBW74456.1"/>
    <property type="molecule type" value="Genomic_DNA"/>
</dbReference>
<gene>
    <name evidence="1" type="ORF">EQ811_12595</name>
</gene>
<proteinExistence type="predicted"/>
<reference evidence="1 2" key="1">
    <citation type="journal article" date="2019" name="Sci. Transl. Med.">
        <title>Quorum sensing between bacterial species on the skin protects against epidermal injury in atopic dermatitis.</title>
        <authorList>
            <person name="Williams M.R."/>
        </authorList>
    </citation>
    <scope>NUCLEOTIDE SEQUENCE [LARGE SCALE GENOMIC DNA]</scope>
    <source>
        <strain evidence="1 2">H8</strain>
    </source>
</reference>
<accession>A0A7Z7YTF2</accession>
<organism evidence="1 2">
    <name type="scientific">Staphylococcus capitis</name>
    <dbReference type="NCBI Taxonomy" id="29388"/>
    <lineage>
        <taxon>Bacteria</taxon>
        <taxon>Bacillati</taxon>
        <taxon>Bacillota</taxon>
        <taxon>Bacilli</taxon>
        <taxon>Bacillales</taxon>
        <taxon>Staphylococcaceae</taxon>
        <taxon>Staphylococcus</taxon>
    </lineage>
</organism>
<protein>
    <submittedName>
        <fullName evidence="1">Primosomal protein DnaI</fullName>
    </submittedName>
</protein>
<dbReference type="Proteomes" id="UP000291949">
    <property type="component" value="Unassembled WGS sequence"/>
</dbReference>
<feature type="non-terminal residue" evidence="1">
    <location>
        <position position="1"/>
    </location>
</feature>
<sequence length="109" mass="12718">FRSKGGFKDGSFEKKLQRVREANILMLDDIGAEEVTPWVRDEVIGPLLHYRMVHELPTFFSSNFNYSELEHHLSITRDGTEKTKAARIIERIKTLSTPYYLTGKNFRNN</sequence>
<evidence type="ECO:0000313" key="2">
    <source>
        <dbReference type="Proteomes" id="UP000291949"/>
    </source>
</evidence>